<proteinExistence type="predicted"/>
<gene>
    <name evidence="1" type="ORF">HK097_003649</name>
</gene>
<dbReference type="AlphaFoldDB" id="A0AAD5SMC1"/>
<accession>A0AAD5SMC1</accession>
<protein>
    <submittedName>
        <fullName evidence="1">Uncharacterized protein</fullName>
    </submittedName>
</protein>
<dbReference type="Proteomes" id="UP001212841">
    <property type="component" value="Unassembled WGS sequence"/>
</dbReference>
<organism evidence="1 2">
    <name type="scientific">Rhizophlyctis rosea</name>
    <dbReference type="NCBI Taxonomy" id="64517"/>
    <lineage>
        <taxon>Eukaryota</taxon>
        <taxon>Fungi</taxon>
        <taxon>Fungi incertae sedis</taxon>
        <taxon>Chytridiomycota</taxon>
        <taxon>Chytridiomycota incertae sedis</taxon>
        <taxon>Chytridiomycetes</taxon>
        <taxon>Rhizophlyctidales</taxon>
        <taxon>Rhizophlyctidaceae</taxon>
        <taxon>Rhizophlyctis</taxon>
    </lineage>
</organism>
<name>A0AAD5SMC1_9FUNG</name>
<reference evidence="1" key="1">
    <citation type="submission" date="2020-05" db="EMBL/GenBank/DDBJ databases">
        <title>Phylogenomic resolution of chytrid fungi.</title>
        <authorList>
            <person name="Stajich J.E."/>
            <person name="Amses K."/>
            <person name="Simmons R."/>
            <person name="Seto K."/>
            <person name="Myers J."/>
            <person name="Bonds A."/>
            <person name="Quandt C.A."/>
            <person name="Barry K."/>
            <person name="Liu P."/>
            <person name="Grigoriev I."/>
            <person name="Longcore J.E."/>
            <person name="James T.Y."/>
        </authorList>
    </citation>
    <scope>NUCLEOTIDE SEQUENCE</scope>
    <source>
        <strain evidence="1">JEL0318</strain>
    </source>
</reference>
<evidence type="ECO:0000313" key="1">
    <source>
        <dbReference type="EMBL" id="KAJ3053672.1"/>
    </source>
</evidence>
<evidence type="ECO:0000313" key="2">
    <source>
        <dbReference type="Proteomes" id="UP001212841"/>
    </source>
</evidence>
<dbReference type="EMBL" id="JADGJD010000188">
    <property type="protein sequence ID" value="KAJ3053672.1"/>
    <property type="molecule type" value="Genomic_DNA"/>
</dbReference>
<sequence>MSFITRLPSRLQNLISPSVPSWIGTAPKNVFSKDVNRQYHHPLVKPHIPTTKPVFADVTVDTLVADDVANYDLTPTNPLHAVPVLIVQPLMALTWTKSSRLGISSPKPNPQE</sequence>
<comment type="caution">
    <text evidence="1">The sequence shown here is derived from an EMBL/GenBank/DDBJ whole genome shotgun (WGS) entry which is preliminary data.</text>
</comment>
<keyword evidence="2" id="KW-1185">Reference proteome</keyword>